<evidence type="ECO:0000259" key="2">
    <source>
        <dbReference type="PROSITE" id="PS50041"/>
    </source>
</evidence>
<keyword evidence="1" id="KW-0732">Signal</keyword>
<name>A0AAN8J419_PATCE</name>
<keyword evidence="5" id="KW-1185">Reference proteome</keyword>
<dbReference type="InterPro" id="IPR016187">
    <property type="entry name" value="CTDL_fold"/>
</dbReference>
<dbReference type="SMART" id="SM00034">
    <property type="entry name" value="CLECT"/>
    <property type="match status" value="1"/>
</dbReference>
<dbReference type="EMBL" id="JAZGQO010000021">
    <property type="protein sequence ID" value="KAK6166190.1"/>
    <property type="molecule type" value="Genomic_DNA"/>
</dbReference>
<dbReference type="InterPro" id="IPR050111">
    <property type="entry name" value="C-type_lectin/snaclec_domain"/>
</dbReference>
<feature type="domain" description="Apple" evidence="3">
    <location>
        <begin position="24"/>
        <end position="101"/>
    </location>
</feature>
<dbReference type="PROSITE" id="PS50948">
    <property type="entry name" value="PAN"/>
    <property type="match status" value="1"/>
</dbReference>
<accession>A0AAN8J419</accession>
<sequence length="241" mass="27551">MFICVTVLIFFAVENLFCIAVLVCPDYVFQRIEFNNYLVSSFTNYNGVSVKECGEKCVEKAGCVSFSYKLDIEACYVFESWIWSGMAGASDEGLVTYWRLTEECPSDYIYNSTYNVCFKAYIDDTDRMIWDDAMGRCKNDGGYLYLGNSLEKLKVMKDLYGEATVVDTRVFVGATDVVEENNWKWLDGSAIEYWASGEPNNKKEEDCATLDFLKDPNTMISDFKCGEKQLSICEIPVRNYL</sequence>
<dbReference type="InterPro" id="IPR001304">
    <property type="entry name" value="C-type_lectin-like"/>
</dbReference>
<proteinExistence type="predicted"/>
<feature type="domain" description="C-type lectin" evidence="2">
    <location>
        <begin position="113"/>
        <end position="234"/>
    </location>
</feature>
<dbReference type="Proteomes" id="UP001347796">
    <property type="component" value="Unassembled WGS sequence"/>
</dbReference>
<reference evidence="4 5" key="1">
    <citation type="submission" date="2024-01" db="EMBL/GenBank/DDBJ databases">
        <title>The genome of the rayed Mediterranean limpet Patella caerulea (Linnaeus, 1758).</title>
        <authorList>
            <person name="Anh-Thu Weber A."/>
            <person name="Halstead-Nussloch G."/>
        </authorList>
    </citation>
    <scope>NUCLEOTIDE SEQUENCE [LARGE SCALE GENOMIC DNA]</scope>
    <source>
        <strain evidence="4">AATW-2023a</strain>
        <tissue evidence="4">Whole specimen</tissue>
    </source>
</reference>
<dbReference type="Pfam" id="PF00024">
    <property type="entry name" value="PAN_1"/>
    <property type="match status" value="1"/>
</dbReference>
<protein>
    <recommendedName>
        <fullName evidence="6">C-type lectin</fullName>
    </recommendedName>
</protein>
<dbReference type="CDD" id="cd00037">
    <property type="entry name" value="CLECT"/>
    <property type="match status" value="1"/>
</dbReference>
<dbReference type="AlphaFoldDB" id="A0AAN8J419"/>
<dbReference type="SUPFAM" id="SSF56436">
    <property type="entry name" value="C-type lectin-like"/>
    <property type="match status" value="1"/>
</dbReference>
<evidence type="ECO:0000313" key="4">
    <source>
        <dbReference type="EMBL" id="KAK6166190.1"/>
    </source>
</evidence>
<dbReference type="Gene3D" id="3.10.100.10">
    <property type="entry name" value="Mannose-Binding Protein A, subunit A"/>
    <property type="match status" value="1"/>
</dbReference>
<evidence type="ECO:0000259" key="3">
    <source>
        <dbReference type="PROSITE" id="PS50948"/>
    </source>
</evidence>
<dbReference type="PANTHER" id="PTHR22803">
    <property type="entry name" value="MANNOSE, PHOSPHOLIPASE, LECTIN RECEPTOR RELATED"/>
    <property type="match status" value="1"/>
</dbReference>
<comment type="caution">
    <text evidence="4">The sequence shown here is derived from an EMBL/GenBank/DDBJ whole genome shotgun (WGS) entry which is preliminary data.</text>
</comment>
<feature type="signal peptide" evidence="1">
    <location>
        <begin position="1"/>
        <end position="18"/>
    </location>
</feature>
<feature type="chain" id="PRO_5043002828" description="C-type lectin" evidence="1">
    <location>
        <begin position="19"/>
        <end position="241"/>
    </location>
</feature>
<organism evidence="4 5">
    <name type="scientific">Patella caerulea</name>
    <name type="common">Rayed Mediterranean limpet</name>
    <dbReference type="NCBI Taxonomy" id="87958"/>
    <lineage>
        <taxon>Eukaryota</taxon>
        <taxon>Metazoa</taxon>
        <taxon>Spiralia</taxon>
        <taxon>Lophotrochozoa</taxon>
        <taxon>Mollusca</taxon>
        <taxon>Gastropoda</taxon>
        <taxon>Patellogastropoda</taxon>
        <taxon>Patelloidea</taxon>
        <taxon>Patellidae</taxon>
        <taxon>Patella</taxon>
    </lineage>
</organism>
<dbReference type="InterPro" id="IPR003609">
    <property type="entry name" value="Pan_app"/>
</dbReference>
<evidence type="ECO:0000256" key="1">
    <source>
        <dbReference type="SAM" id="SignalP"/>
    </source>
</evidence>
<evidence type="ECO:0000313" key="5">
    <source>
        <dbReference type="Proteomes" id="UP001347796"/>
    </source>
</evidence>
<gene>
    <name evidence="4" type="ORF">SNE40_022947</name>
</gene>
<dbReference type="InterPro" id="IPR016186">
    <property type="entry name" value="C-type_lectin-like/link_sf"/>
</dbReference>
<dbReference type="PROSITE" id="PS50041">
    <property type="entry name" value="C_TYPE_LECTIN_2"/>
    <property type="match status" value="1"/>
</dbReference>
<evidence type="ECO:0008006" key="6">
    <source>
        <dbReference type="Google" id="ProtNLM"/>
    </source>
</evidence>
<dbReference type="Pfam" id="PF00059">
    <property type="entry name" value="Lectin_C"/>
    <property type="match status" value="1"/>
</dbReference>